<dbReference type="PANTHER" id="PTHR43448">
    <property type="entry name" value="PROTOHEME IX FARNESYLTRANSFERASE, MITOCHONDRIAL"/>
    <property type="match status" value="1"/>
</dbReference>
<dbReference type="InterPro" id="IPR006369">
    <property type="entry name" value="Protohaem_IX_farnesylTrfase"/>
</dbReference>
<dbReference type="GO" id="GO:0008495">
    <property type="term" value="F:protoheme IX farnesyltransferase activity"/>
    <property type="evidence" value="ECO:0007669"/>
    <property type="project" value="InterPro"/>
</dbReference>
<dbReference type="PANTHER" id="PTHR43448:SF2">
    <property type="entry name" value="PROTOHEME IX FARNESYLTRANSFERASE, MITOCHONDRIAL"/>
    <property type="match status" value="1"/>
</dbReference>
<dbReference type="EMBL" id="UOGL01000401">
    <property type="protein sequence ID" value="VAX40097.1"/>
    <property type="molecule type" value="Genomic_DNA"/>
</dbReference>
<proteinExistence type="inferred from homology"/>
<keyword evidence="3 7" id="KW-0812">Transmembrane</keyword>
<keyword evidence="6 7" id="KW-0472">Membrane</keyword>
<evidence type="ECO:0000256" key="6">
    <source>
        <dbReference type="ARBA" id="ARBA00023136"/>
    </source>
</evidence>
<evidence type="ECO:0000256" key="4">
    <source>
        <dbReference type="ARBA" id="ARBA00022989"/>
    </source>
</evidence>
<gene>
    <name evidence="8" type="ORF">MNBD_PLANCTO02-1701</name>
</gene>
<dbReference type="AlphaFoldDB" id="A0A3B1E7U7"/>
<comment type="subcellular location">
    <subcellularLocation>
        <location evidence="1">Membrane</location>
        <topology evidence="1">Multi-pass membrane protein</topology>
    </subcellularLocation>
</comment>
<dbReference type="InterPro" id="IPR030470">
    <property type="entry name" value="UbiA_prenylTrfase_CS"/>
</dbReference>
<evidence type="ECO:0000256" key="3">
    <source>
        <dbReference type="ARBA" id="ARBA00022692"/>
    </source>
</evidence>
<name>A0A3B1E7U7_9ZZZZ</name>
<feature type="transmembrane region" description="Helical" evidence="7">
    <location>
        <begin position="43"/>
        <end position="63"/>
    </location>
</feature>
<dbReference type="Gene3D" id="1.10.357.140">
    <property type="entry name" value="UbiA prenyltransferase"/>
    <property type="match status" value="1"/>
</dbReference>
<evidence type="ECO:0000256" key="2">
    <source>
        <dbReference type="ARBA" id="ARBA00022679"/>
    </source>
</evidence>
<accession>A0A3B1E7U7</accession>
<dbReference type="PROSITE" id="PS00943">
    <property type="entry name" value="UBIA"/>
    <property type="match status" value="1"/>
</dbReference>
<evidence type="ECO:0000256" key="7">
    <source>
        <dbReference type="SAM" id="Phobius"/>
    </source>
</evidence>
<feature type="transmembrane region" description="Helical" evidence="7">
    <location>
        <begin position="263"/>
        <end position="281"/>
    </location>
</feature>
<sequence>MSTIDTSSQVASSVVVTSSISQQTKRLTLARLIDFLEMGKPKIALLSLVTVTIGFFLGCQDRWEPVLLLHALVGITLVAISSSTFNQLIEIKTDARMKRTENRPLPAGRLSWWEVFLFGSVTIVSGILYLAFFANATTALLAGLTFTIYVVIYTPLKKVTSLSTAIGAIAGALPPVLGWTAAGGNLDAGAWTLFGILFLWQFPHFLAISWLYRNEYRSAGLQMLPQISYQRAGFTGWLAIGYAVVLIPVSLLPANVQLAGDRYSMAALVLGLGYLFCTVQFARGESPQSARRLIRSSLLYLPAILLMMLWDHWRLLS</sequence>
<dbReference type="HAMAP" id="MF_00154">
    <property type="entry name" value="CyoE_CtaB"/>
    <property type="match status" value="1"/>
</dbReference>
<keyword evidence="4 7" id="KW-1133">Transmembrane helix</keyword>
<reference evidence="8" key="1">
    <citation type="submission" date="2018-06" db="EMBL/GenBank/DDBJ databases">
        <authorList>
            <person name="Zhirakovskaya E."/>
        </authorList>
    </citation>
    <scope>NUCLEOTIDE SEQUENCE</scope>
</reference>
<dbReference type="GO" id="GO:0005739">
    <property type="term" value="C:mitochondrion"/>
    <property type="evidence" value="ECO:0007669"/>
    <property type="project" value="TreeGrafter"/>
</dbReference>
<dbReference type="InterPro" id="IPR000537">
    <property type="entry name" value="UbiA_prenyltransferase"/>
</dbReference>
<dbReference type="CDD" id="cd13957">
    <property type="entry name" value="PT_UbiA_Cox10"/>
    <property type="match status" value="1"/>
</dbReference>
<feature type="transmembrane region" description="Helical" evidence="7">
    <location>
        <begin position="69"/>
        <end position="89"/>
    </location>
</feature>
<feature type="transmembrane region" description="Helical" evidence="7">
    <location>
        <begin position="138"/>
        <end position="156"/>
    </location>
</feature>
<feature type="transmembrane region" description="Helical" evidence="7">
    <location>
        <begin position="163"/>
        <end position="182"/>
    </location>
</feature>
<keyword evidence="2 8" id="KW-0808">Transferase</keyword>
<protein>
    <submittedName>
        <fullName evidence="8">Heme O synthase, protoheme IX farnesyltransferase COX10-CtaB</fullName>
        <ecNumber evidence="8">2.5.1.-</ecNumber>
    </submittedName>
</protein>
<feature type="transmembrane region" description="Helical" evidence="7">
    <location>
        <begin position="293"/>
        <end position="310"/>
    </location>
</feature>
<keyword evidence="5" id="KW-0350">Heme biosynthesis</keyword>
<dbReference type="NCBIfam" id="TIGR01473">
    <property type="entry name" value="cyoE_ctaB"/>
    <property type="match status" value="1"/>
</dbReference>
<feature type="transmembrane region" description="Helical" evidence="7">
    <location>
        <begin position="188"/>
        <end position="212"/>
    </location>
</feature>
<dbReference type="GO" id="GO:0006784">
    <property type="term" value="P:heme A biosynthetic process"/>
    <property type="evidence" value="ECO:0007669"/>
    <property type="project" value="TreeGrafter"/>
</dbReference>
<feature type="transmembrane region" description="Helical" evidence="7">
    <location>
        <begin position="110"/>
        <end position="132"/>
    </location>
</feature>
<organism evidence="8">
    <name type="scientific">hydrothermal vent metagenome</name>
    <dbReference type="NCBI Taxonomy" id="652676"/>
    <lineage>
        <taxon>unclassified sequences</taxon>
        <taxon>metagenomes</taxon>
        <taxon>ecological metagenomes</taxon>
    </lineage>
</organism>
<evidence type="ECO:0000313" key="8">
    <source>
        <dbReference type="EMBL" id="VAX40097.1"/>
    </source>
</evidence>
<evidence type="ECO:0000256" key="5">
    <source>
        <dbReference type="ARBA" id="ARBA00023133"/>
    </source>
</evidence>
<evidence type="ECO:0000256" key="1">
    <source>
        <dbReference type="ARBA" id="ARBA00004141"/>
    </source>
</evidence>
<dbReference type="InterPro" id="IPR044878">
    <property type="entry name" value="UbiA_sf"/>
</dbReference>
<dbReference type="GO" id="GO:0016020">
    <property type="term" value="C:membrane"/>
    <property type="evidence" value="ECO:0007669"/>
    <property type="project" value="UniProtKB-SubCell"/>
</dbReference>
<dbReference type="EC" id="2.5.1.-" evidence="8"/>
<dbReference type="Pfam" id="PF01040">
    <property type="entry name" value="UbiA"/>
    <property type="match status" value="1"/>
</dbReference>
<feature type="transmembrane region" description="Helical" evidence="7">
    <location>
        <begin position="232"/>
        <end position="251"/>
    </location>
</feature>